<accession>A0A543DK67</accession>
<protein>
    <submittedName>
        <fullName evidence="3">Tripartite-type tricarboxylate transporter receptor subunit TctC</fullName>
    </submittedName>
</protein>
<dbReference type="CDD" id="cd07012">
    <property type="entry name" value="PBP2_Bug_TTT"/>
    <property type="match status" value="1"/>
</dbReference>
<dbReference type="Proteomes" id="UP000315677">
    <property type="component" value="Unassembled WGS sequence"/>
</dbReference>
<dbReference type="RefSeq" id="WP_142058052.1">
    <property type="nucleotide sequence ID" value="NZ_VFPA01000003.1"/>
</dbReference>
<keyword evidence="4" id="KW-1185">Reference proteome</keyword>
<dbReference type="InterPro" id="IPR005064">
    <property type="entry name" value="BUG"/>
</dbReference>
<dbReference type="Gene3D" id="3.40.190.150">
    <property type="entry name" value="Bordetella uptake gene, domain 1"/>
    <property type="match status" value="1"/>
</dbReference>
<comment type="similarity">
    <text evidence="1">Belongs to the UPF0065 (bug) family.</text>
</comment>
<name>A0A543DK67_9PSEU</name>
<feature type="signal peptide" evidence="2">
    <location>
        <begin position="1"/>
        <end position="25"/>
    </location>
</feature>
<evidence type="ECO:0000313" key="3">
    <source>
        <dbReference type="EMBL" id="TQM09701.1"/>
    </source>
</evidence>
<proteinExistence type="inferred from homology"/>
<dbReference type="PANTHER" id="PTHR42928">
    <property type="entry name" value="TRICARBOXYLATE-BINDING PROTEIN"/>
    <property type="match status" value="1"/>
</dbReference>
<reference evidence="3 4" key="1">
    <citation type="submission" date="2019-06" db="EMBL/GenBank/DDBJ databases">
        <title>Sequencing the genomes of 1000 actinobacteria strains.</title>
        <authorList>
            <person name="Klenk H.-P."/>
        </authorList>
    </citation>
    <scope>NUCLEOTIDE SEQUENCE [LARGE SCALE GENOMIC DNA]</scope>
    <source>
        <strain evidence="3 4">DSM 45301</strain>
    </source>
</reference>
<dbReference type="InterPro" id="IPR042100">
    <property type="entry name" value="Bug_dom1"/>
</dbReference>
<dbReference type="PROSITE" id="PS51257">
    <property type="entry name" value="PROKAR_LIPOPROTEIN"/>
    <property type="match status" value="1"/>
</dbReference>
<feature type="chain" id="PRO_5039502820" evidence="2">
    <location>
        <begin position="26"/>
        <end position="325"/>
    </location>
</feature>
<dbReference type="AlphaFoldDB" id="A0A543DK67"/>
<keyword evidence="3" id="KW-0675">Receptor</keyword>
<dbReference type="PANTHER" id="PTHR42928:SF5">
    <property type="entry name" value="BLR1237 PROTEIN"/>
    <property type="match status" value="1"/>
</dbReference>
<dbReference type="EMBL" id="VFPA01000003">
    <property type="protein sequence ID" value="TQM09701.1"/>
    <property type="molecule type" value="Genomic_DNA"/>
</dbReference>
<dbReference type="Gene3D" id="3.40.190.10">
    <property type="entry name" value="Periplasmic binding protein-like II"/>
    <property type="match status" value="1"/>
</dbReference>
<evidence type="ECO:0000256" key="1">
    <source>
        <dbReference type="ARBA" id="ARBA00006987"/>
    </source>
</evidence>
<comment type="caution">
    <text evidence="3">The sequence shown here is derived from an EMBL/GenBank/DDBJ whole genome shotgun (WGS) entry which is preliminary data.</text>
</comment>
<dbReference type="OrthoDB" id="8627412at2"/>
<evidence type="ECO:0000313" key="4">
    <source>
        <dbReference type="Proteomes" id="UP000315677"/>
    </source>
</evidence>
<dbReference type="SUPFAM" id="SSF53850">
    <property type="entry name" value="Periplasmic binding protein-like II"/>
    <property type="match status" value="1"/>
</dbReference>
<gene>
    <name evidence="3" type="ORF">FB558_5468</name>
</gene>
<sequence length="325" mass="34241">MKKRSLSAIAITAALLLSACGNVLTGDVGAADTWPSRNIQIIVPFGAGGDTDFNARAYAGYLEEDLGTTVTVVNIEGNGGATGTAEAARAAADGYTALFFHAALLVNEVSGASDIGIDDFEYVATAASSPGDIIAVRSDSGFTDLPSLIEYSTQHPGELKVAADVGATTHVIALQLQQAGANVNIVSSGGSSDRTAALVGGHVDVIINPYGTIADYLDNGDFTALANVRPERAEGFSDIPTATEQGVPQINWTNHYFLALPAGTPQEIVDAFADAMEKVNQREDYRTDIFGAYRQEPVFGRTDQGLADLQRTRETVIQFEDEFRG</sequence>
<dbReference type="Pfam" id="PF03401">
    <property type="entry name" value="TctC"/>
    <property type="match status" value="1"/>
</dbReference>
<dbReference type="PIRSF" id="PIRSF017082">
    <property type="entry name" value="YflP"/>
    <property type="match status" value="1"/>
</dbReference>
<evidence type="ECO:0000256" key="2">
    <source>
        <dbReference type="SAM" id="SignalP"/>
    </source>
</evidence>
<keyword evidence="2" id="KW-0732">Signal</keyword>
<organism evidence="3 4">
    <name type="scientific">Pseudonocardia kunmingensis</name>
    <dbReference type="NCBI Taxonomy" id="630975"/>
    <lineage>
        <taxon>Bacteria</taxon>
        <taxon>Bacillati</taxon>
        <taxon>Actinomycetota</taxon>
        <taxon>Actinomycetes</taxon>
        <taxon>Pseudonocardiales</taxon>
        <taxon>Pseudonocardiaceae</taxon>
        <taxon>Pseudonocardia</taxon>
    </lineage>
</organism>